<dbReference type="FunFam" id="1.10.510.10:FF:000693">
    <property type="entry name" value="Serine/threonine protein kinase, putative"/>
    <property type="match status" value="1"/>
</dbReference>
<evidence type="ECO:0000256" key="3">
    <source>
        <dbReference type="ARBA" id="ARBA00022840"/>
    </source>
</evidence>
<keyword evidence="9" id="KW-1185">Reference proteome</keyword>
<evidence type="ECO:0000256" key="1">
    <source>
        <dbReference type="ARBA" id="ARBA00004623"/>
    </source>
</evidence>
<evidence type="ECO:0000313" key="9">
    <source>
        <dbReference type="Proteomes" id="UP000277580"/>
    </source>
</evidence>
<evidence type="ECO:0000256" key="6">
    <source>
        <dbReference type="SAM" id="MobiDB-lite"/>
    </source>
</evidence>
<dbReference type="Gene3D" id="1.10.510.10">
    <property type="entry name" value="Transferase(Phosphotransferase) domain 1"/>
    <property type="match status" value="1"/>
</dbReference>
<feature type="compositionally biased region" description="Basic and acidic residues" evidence="6">
    <location>
        <begin position="454"/>
        <end position="463"/>
    </location>
</feature>
<evidence type="ECO:0000259" key="7">
    <source>
        <dbReference type="PROSITE" id="PS50011"/>
    </source>
</evidence>
<dbReference type="STRING" id="1392247.A0A3N4L0H6"/>
<dbReference type="FunFam" id="3.30.200.20:FF:000042">
    <property type="entry name" value="Aurora kinase A"/>
    <property type="match status" value="1"/>
</dbReference>
<name>A0A3N4L0H6_9PEZI</name>
<dbReference type="EMBL" id="ML119135">
    <property type="protein sequence ID" value="RPB11485.1"/>
    <property type="molecule type" value="Genomic_DNA"/>
</dbReference>
<accession>A0A3N4L0H6</accession>
<feature type="domain" description="Protein kinase" evidence="7">
    <location>
        <begin position="18"/>
        <end position="279"/>
    </location>
</feature>
<feature type="compositionally biased region" description="Acidic residues" evidence="6">
    <location>
        <begin position="443"/>
        <end position="453"/>
    </location>
</feature>
<evidence type="ECO:0000256" key="2">
    <source>
        <dbReference type="ARBA" id="ARBA00022741"/>
    </source>
</evidence>
<dbReference type="InterPro" id="IPR045269">
    <property type="entry name" value="Atg1-like"/>
</dbReference>
<reference evidence="8 9" key="1">
    <citation type="journal article" date="2018" name="Nat. Ecol. Evol.">
        <title>Pezizomycetes genomes reveal the molecular basis of ectomycorrhizal truffle lifestyle.</title>
        <authorList>
            <person name="Murat C."/>
            <person name="Payen T."/>
            <person name="Noel B."/>
            <person name="Kuo A."/>
            <person name="Morin E."/>
            <person name="Chen J."/>
            <person name="Kohler A."/>
            <person name="Krizsan K."/>
            <person name="Balestrini R."/>
            <person name="Da Silva C."/>
            <person name="Montanini B."/>
            <person name="Hainaut M."/>
            <person name="Levati E."/>
            <person name="Barry K.W."/>
            <person name="Belfiori B."/>
            <person name="Cichocki N."/>
            <person name="Clum A."/>
            <person name="Dockter R.B."/>
            <person name="Fauchery L."/>
            <person name="Guy J."/>
            <person name="Iotti M."/>
            <person name="Le Tacon F."/>
            <person name="Lindquist E.A."/>
            <person name="Lipzen A."/>
            <person name="Malagnac F."/>
            <person name="Mello A."/>
            <person name="Molinier V."/>
            <person name="Miyauchi S."/>
            <person name="Poulain J."/>
            <person name="Riccioni C."/>
            <person name="Rubini A."/>
            <person name="Sitrit Y."/>
            <person name="Splivallo R."/>
            <person name="Traeger S."/>
            <person name="Wang M."/>
            <person name="Zifcakova L."/>
            <person name="Wipf D."/>
            <person name="Zambonelli A."/>
            <person name="Paolocci F."/>
            <person name="Nowrousian M."/>
            <person name="Ottonello S."/>
            <person name="Baldrian P."/>
            <person name="Spatafora J.W."/>
            <person name="Henrissat B."/>
            <person name="Nagy L.G."/>
            <person name="Aury J.M."/>
            <person name="Wincker P."/>
            <person name="Grigoriev I.V."/>
            <person name="Bonfante P."/>
            <person name="Martin F.M."/>
        </authorList>
    </citation>
    <scope>NUCLEOTIDE SEQUENCE [LARGE SCALE GENOMIC DNA]</scope>
    <source>
        <strain evidence="8 9">CCBAS932</strain>
    </source>
</reference>
<dbReference type="InParanoid" id="A0A3N4L0H6"/>
<keyword evidence="4" id="KW-0072">Autophagy</keyword>
<feature type="compositionally biased region" description="Gly residues" evidence="6">
    <location>
        <begin position="484"/>
        <end position="493"/>
    </location>
</feature>
<keyword evidence="8" id="KW-0808">Transferase</keyword>
<dbReference type="SMART" id="SM00220">
    <property type="entry name" value="S_TKc"/>
    <property type="match status" value="1"/>
</dbReference>
<protein>
    <recommendedName>
        <fullName evidence="5">Autophagy-related protein 1</fullName>
    </recommendedName>
</protein>
<comment type="subcellular location">
    <subcellularLocation>
        <location evidence="1">Preautophagosomal structure membrane</location>
        <topology evidence="1">Peripheral membrane protein</topology>
    </subcellularLocation>
</comment>
<dbReference type="GO" id="GO:0010506">
    <property type="term" value="P:regulation of autophagy"/>
    <property type="evidence" value="ECO:0007669"/>
    <property type="project" value="InterPro"/>
</dbReference>
<proteinExistence type="predicted"/>
<dbReference type="Proteomes" id="UP000277580">
    <property type="component" value="Unassembled WGS sequence"/>
</dbReference>
<keyword evidence="2" id="KW-0547">Nucleotide-binding</keyword>
<dbReference type="Pfam" id="PF00069">
    <property type="entry name" value="Pkinase"/>
    <property type="match status" value="1"/>
</dbReference>
<dbReference type="PROSITE" id="PS50011">
    <property type="entry name" value="PROTEIN_KINASE_DOM"/>
    <property type="match status" value="1"/>
</dbReference>
<evidence type="ECO:0000256" key="5">
    <source>
        <dbReference type="ARBA" id="ARBA00030237"/>
    </source>
</evidence>
<dbReference type="GO" id="GO:0006914">
    <property type="term" value="P:autophagy"/>
    <property type="evidence" value="ECO:0007669"/>
    <property type="project" value="UniProtKB-KW"/>
</dbReference>
<organism evidence="8 9">
    <name type="scientific">Morchella conica CCBAS932</name>
    <dbReference type="NCBI Taxonomy" id="1392247"/>
    <lineage>
        <taxon>Eukaryota</taxon>
        <taxon>Fungi</taxon>
        <taxon>Dikarya</taxon>
        <taxon>Ascomycota</taxon>
        <taxon>Pezizomycotina</taxon>
        <taxon>Pezizomycetes</taxon>
        <taxon>Pezizales</taxon>
        <taxon>Morchellaceae</taxon>
        <taxon>Morchella</taxon>
    </lineage>
</organism>
<dbReference type="GO" id="GO:0034045">
    <property type="term" value="C:phagophore assembly site membrane"/>
    <property type="evidence" value="ECO:0007669"/>
    <property type="project" value="UniProtKB-SubCell"/>
</dbReference>
<dbReference type="PROSITE" id="PS00108">
    <property type="entry name" value="PROTEIN_KINASE_ST"/>
    <property type="match status" value="1"/>
</dbReference>
<evidence type="ECO:0000313" key="8">
    <source>
        <dbReference type="EMBL" id="RPB11485.1"/>
    </source>
</evidence>
<keyword evidence="8" id="KW-0418">Kinase</keyword>
<evidence type="ECO:0000256" key="4">
    <source>
        <dbReference type="ARBA" id="ARBA00023006"/>
    </source>
</evidence>
<dbReference type="GO" id="GO:0004674">
    <property type="term" value="F:protein serine/threonine kinase activity"/>
    <property type="evidence" value="ECO:0007669"/>
    <property type="project" value="InterPro"/>
</dbReference>
<sequence length="493" mass="55687">MDCIKDIFQEGSLLDGRFESIKLLNHGSFGMVYLAKDIYTNELVAIKCLAKANTGAEGAGLAIDELSQELEYHTQIGSHPNIVNLAHSFETETHVFLALEYCPMGDLYETICSGRGPLETEHVREFMLQLVSAVEHMHARGVYHRDIKPENIFLSASGSVKLGDFGLATMEQWTDESAVGSDRYMAPEQYDSFGGYSPEQADIWAIGICLLNILFARNPFTVPSESDPLFADYVLDRESLFDIFPTMSYDTFEVLINCLSLDPNKRSLRGVREALERAVCWTTDEESLDDFCTEDRDVVVASANREPLRTPSIPSPQVAQGGSFPWAQALHSTPMARQLSVIPDQEEPMVRYSEDMFVNSPDRYAHDMGFYVPPTPSFDSGLGGSFTSMEQRFNLREDKMRESKVRTETIPIQTSAVAKTENALGMTFGKPEEPISKSWSDWVIEDEEEEEREREEREKELKRRSWSYESDQGYDDDGYDAEWVGGGWEDLTV</sequence>
<feature type="region of interest" description="Disordered" evidence="6">
    <location>
        <begin position="437"/>
        <end position="493"/>
    </location>
</feature>
<dbReference type="InterPro" id="IPR000719">
    <property type="entry name" value="Prot_kinase_dom"/>
</dbReference>
<dbReference type="InterPro" id="IPR011009">
    <property type="entry name" value="Kinase-like_dom_sf"/>
</dbReference>
<gene>
    <name evidence="8" type="ORF">P167DRAFT_489118</name>
</gene>
<dbReference type="PANTHER" id="PTHR24348">
    <property type="entry name" value="SERINE/THREONINE-PROTEIN KINASE UNC-51-RELATED"/>
    <property type="match status" value="1"/>
</dbReference>
<keyword evidence="3" id="KW-0067">ATP-binding</keyword>
<dbReference type="InterPro" id="IPR008271">
    <property type="entry name" value="Ser/Thr_kinase_AS"/>
</dbReference>
<dbReference type="AlphaFoldDB" id="A0A3N4L0H6"/>
<dbReference type="OrthoDB" id="4062651at2759"/>
<dbReference type="SUPFAM" id="SSF56112">
    <property type="entry name" value="Protein kinase-like (PK-like)"/>
    <property type="match status" value="1"/>
</dbReference>
<dbReference type="GO" id="GO:0005524">
    <property type="term" value="F:ATP binding"/>
    <property type="evidence" value="ECO:0007669"/>
    <property type="project" value="UniProtKB-KW"/>
</dbReference>